<reference evidence="3" key="1">
    <citation type="submission" date="2022-09" db="EMBL/GenBank/DDBJ databases">
        <title>Tahibacter sp. nov., isolated from a fresh water.</title>
        <authorList>
            <person name="Baek J.H."/>
            <person name="Lee J.K."/>
            <person name="Kim J.M."/>
            <person name="Jeon C.O."/>
        </authorList>
    </citation>
    <scope>NUCLEOTIDE SEQUENCE</scope>
    <source>
        <strain evidence="3">W38</strain>
    </source>
</reference>
<dbReference type="InterPro" id="IPR004360">
    <property type="entry name" value="Glyas_Fos-R_dOase_dom"/>
</dbReference>
<evidence type="ECO:0000259" key="2">
    <source>
        <dbReference type="PROSITE" id="PS51819"/>
    </source>
</evidence>
<dbReference type="Proteomes" id="UP001064632">
    <property type="component" value="Chromosome"/>
</dbReference>
<evidence type="ECO:0000256" key="1">
    <source>
        <dbReference type="SAM" id="SignalP"/>
    </source>
</evidence>
<dbReference type="SUPFAM" id="SSF54593">
    <property type="entry name" value="Glyoxalase/Bleomycin resistance protein/Dihydroxybiphenyl dioxygenase"/>
    <property type="match status" value="1"/>
</dbReference>
<feature type="signal peptide" evidence="1">
    <location>
        <begin position="1"/>
        <end position="25"/>
    </location>
</feature>
<feature type="domain" description="VOC" evidence="2">
    <location>
        <begin position="43"/>
        <end position="162"/>
    </location>
</feature>
<dbReference type="Gene3D" id="3.30.720.110">
    <property type="match status" value="1"/>
</dbReference>
<organism evidence="3 4">
    <name type="scientific">Tahibacter amnicola</name>
    <dbReference type="NCBI Taxonomy" id="2976241"/>
    <lineage>
        <taxon>Bacteria</taxon>
        <taxon>Pseudomonadati</taxon>
        <taxon>Pseudomonadota</taxon>
        <taxon>Gammaproteobacteria</taxon>
        <taxon>Lysobacterales</taxon>
        <taxon>Rhodanobacteraceae</taxon>
        <taxon>Tahibacter</taxon>
    </lineage>
</organism>
<gene>
    <name evidence="3" type="ORF">N4264_10735</name>
</gene>
<feature type="chain" id="PRO_5046289366" evidence="1">
    <location>
        <begin position="26"/>
        <end position="177"/>
    </location>
</feature>
<dbReference type="EMBL" id="CP104694">
    <property type="protein sequence ID" value="UXI70074.1"/>
    <property type="molecule type" value="Genomic_DNA"/>
</dbReference>
<dbReference type="PROSITE" id="PS51819">
    <property type="entry name" value="VOC"/>
    <property type="match status" value="1"/>
</dbReference>
<dbReference type="RefSeq" id="WP_261697025.1">
    <property type="nucleotide sequence ID" value="NZ_CP104694.1"/>
</dbReference>
<evidence type="ECO:0000313" key="3">
    <source>
        <dbReference type="EMBL" id="UXI70074.1"/>
    </source>
</evidence>
<dbReference type="InterPro" id="IPR029068">
    <property type="entry name" value="Glyas_Bleomycin-R_OHBP_Dase"/>
</dbReference>
<dbReference type="InterPro" id="IPR037523">
    <property type="entry name" value="VOC_core"/>
</dbReference>
<sequence>MMKFACALLLGLHSLSISASTPAPAGSSTTASRTQPGHDMKLQSHYPVIVTAAFTQSRDYWRDVLGYAVAFESSWFVYLQSPDGVHGIAFMRPDHPSRPPGPETYGGQGVFLTLQVADAGAVYERLRARGVEMAYDLHDEDWGQRRFAVKDPSGTWIDVVEQTAPKPGYWERYPPNP</sequence>
<protein>
    <submittedName>
        <fullName evidence="3">VOC family protein</fullName>
    </submittedName>
</protein>
<dbReference type="Pfam" id="PF00903">
    <property type="entry name" value="Glyoxalase"/>
    <property type="match status" value="1"/>
</dbReference>
<accession>A0ABY6BJX4</accession>
<keyword evidence="4" id="KW-1185">Reference proteome</keyword>
<dbReference type="Gene3D" id="3.30.720.120">
    <property type="match status" value="1"/>
</dbReference>
<name>A0ABY6BJX4_9GAMM</name>
<keyword evidence="1" id="KW-0732">Signal</keyword>
<evidence type="ECO:0000313" key="4">
    <source>
        <dbReference type="Proteomes" id="UP001064632"/>
    </source>
</evidence>
<proteinExistence type="predicted"/>